<reference evidence="1" key="1">
    <citation type="submission" date="2022-11" db="EMBL/GenBank/DDBJ databases">
        <title>Biodiversity and phylogenetic relationships of bacteria.</title>
        <authorList>
            <person name="Machado R.A.R."/>
            <person name="Bhat A."/>
            <person name="Loulou A."/>
            <person name="Kallel S."/>
        </authorList>
    </citation>
    <scope>NUCLEOTIDE SEQUENCE</scope>
    <source>
        <strain evidence="1">K-TC2</strain>
    </source>
</reference>
<dbReference type="EMBL" id="JAPKNK010000003">
    <property type="protein sequence ID" value="MCX5569245.1"/>
    <property type="molecule type" value="Genomic_DNA"/>
</dbReference>
<dbReference type="AlphaFoldDB" id="A0A9X3E9S2"/>
<keyword evidence="2" id="KW-1185">Reference proteome</keyword>
<proteinExistence type="predicted"/>
<name>A0A9X3E9S2_9HYPH</name>
<dbReference type="RefSeq" id="WP_266338223.1">
    <property type="nucleotide sequence ID" value="NZ_JAPKNK010000003.1"/>
</dbReference>
<protein>
    <submittedName>
        <fullName evidence="1">Uncharacterized protein</fullName>
    </submittedName>
</protein>
<evidence type="ECO:0000313" key="2">
    <source>
        <dbReference type="Proteomes" id="UP001144805"/>
    </source>
</evidence>
<evidence type="ECO:0000313" key="1">
    <source>
        <dbReference type="EMBL" id="MCX5569245.1"/>
    </source>
</evidence>
<gene>
    <name evidence="1" type="ORF">OSH07_08575</name>
</gene>
<organism evidence="1 2">
    <name type="scientific">Kaistia nematophila</name>
    <dbReference type="NCBI Taxonomy" id="2994654"/>
    <lineage>
        <taxon>Bacteria</taxon>
        <taxon>Pseudomonadati</taxon>
        <taxon>Pseudomonadota</taxon>
        <taxon>Alphaproteobacteria</taxon>
        <taxon>Hyphomicrobiales</taxon>
        <taxon>Kaistiaceae</taxon>
        <taxon>Kaistia</taxon>
    </lineage>
</organism>
<comment type="caution">
    <text evidence="1">The sequence shown here is derived from an EMBL/GenBank/DDBJ whole genome shotgun (WGS) entry which is preliminary data.</text>
</comment>
<dbReference type="Proteomes" id="UP001144805">
    <property type="component" value="Unassembled WGS sequence"/>
</dbReference>
<sequence>MTRKLRGGGSESIAYTDTGAYSIAISTRTSATAMSSTFAAGSAFTARDVYAAARSAATAYAHATQTNATAWARATAFAKGKTPTGLSSASSSSFASANFNNRASTTNFGLGGNLGSGPFKTVRIASLNGKGATTCVWSQQQKTLYCQPFR</sequence>
<accession>A0A9X3E9S2</accession>